<evidence type="ECO:0000259" key="3">
    <source>
        <dbReference type="Pfam" id="PF07883"/>
    </source>
</evidence>
<evidence type="ECO:0000313" key="5">
    <source>
        <dbReference type="Proteomes" id="UP001309876"/>
    </source>
</evidence>
<accession>A0AAN7Y6C3</accession>
<dbReference type="Gene3D" id="2.60.120.10">
    <property type="entry name" value="Jelly Rolls"/>
    <property type="match status" value="1"/>
</dbReference>
<feature type="domain" description="Aldehyde dehydrogenase" evidence="2">
    <location>
        <begin position="228"/>
        <end position="358"/>
    </location>
</feature>
<dbReference type="InterPro" id="IPR016163">
    <property type="entry name" value="Ald_DH_C"/>
</dbReference>
<evidence type="ECO:0008006" key="6">
    <source>
        <dbReference type="Google" id="ProtNLM"/>
    </source>
</evidence>
<dbReference type="Proteomes" id="UP001309876">
    <property type="component" value="Unassembled WGS sequence"/>
</dbReference>
<feature type="transmembrane region" description="Helical" evidence="1">
    <location>
        <begin position="684"/>
        <end position="707"/>
    </location>
</feature>
<gene>
    <name evidence="4" type="ORF">LTR05_004415</name>
</gene>
<comment type="caution">
    <text evidence="4">The sequence shown here is derived from an EMBL/GenBank/DDBJ whole genome shotgun (WGS) entry which is preliminary data.</text>
</comment>
<keyword evidence="1" id="KW-0472">Membrane</keyword>
<dbReference type="Gene3D" id="3.40.309.10">
    <property type="entry name" value="Aldehyde Dehydrogenase, Chain A, domain 2"/>
    <property type="match status" value="1"/>
</dbReference>
<keyword evidence="5" id="KW-1185">Reference proteome</keyword>
<dbReference type="InterPro" id="IPR011051">
    <property type="entry name" value="RmlC_Cupin_sf"/>
</dbReference>
<dbReference type="PANTHER" id="PTHR36156:SF3">
    <property type="entry name" value="CUPIN 2 CONSERVED BARREL DOMAIN-CONTAINING PROTEIN"/>
    <property type="match status" value="1"/>
</dbReference>
<dbReference type="InterPro" id="IPR047142">
    <property type="entry name" value="OryJ/VirC-like"/>
</dbReference>
<evidence type="ECO:0000256" key="1">
    <source>
        <dbReference type="SAM" id="Phobius"/>
    </source>
</evidence>
<dbReference type="CDD" id="cd02231">
    <property type="entry name" value="cupin_BLL6423-like"/>
    <property type="match status" value="1"/>
</dbReference>
<proteinExistence type="predicted"/>
<dbReference type="GO" id="GO:0016620">
    <property type="term" value="F:oxidoreductase activity, acting on the aldehyde or oxo group of donors, NAD or NADP as acceptor"/>
    <property type="evidence" value="ECO:0007669"/>
    <property type="project" value="InterPro"/>
</dbReference>
<dbReference type="Pfam" id="PF07883">
    <property type="entry name" value="Cupin_2"/>
    <property type="match status" value="1"/>
</dbReference>
<protein>
    <recommendedName>
        <fullName evidence="6">Aldehyde dehydrogenase domain-containing protein</fullName>
    </recommendedName>
</protein>
<dbReference type="InterPro" id="IPR016161">
    <property type="entry name" value="Ald_DH/histidinol_DH"/>
</dbReference>
<dbReference type="AlphaFoldDB" id="A0AAN7Y6C3"/>
<keyword evidence="1" id="KW-1133">Transmembrane helix</keyword>
<dbReference type="InterPro" id="IPR015590">
    <property type="entry name" value="Aldehyde_DH_dom"/>
</dbReference>
<dbReference type="InterPro" id="IPR013096">
    <property type="entry name" value="Cupin_2"/>
</dbReference>
<dbReference type="PANTHER" id="PTHR36156">
    <property type="entry name" value="SLR2101 PROTEIN"/>
    <property type="match status" value="1"/>
</dbReference>
<dbReference type="EMBL" id="JAVRRJ010000004">
    <property type="protein sequence ID" value="KAK5085136.1"/>
    <property type="molecule type" value="Genomic_DNA"/>
</dbReference>
<dbReference type="InterPro" id="IPR014710">
    <property type="entry name" value="RmlC-like_jellyroll"/>
</dbReference>
<dbReference type="InterPro" id="IPR016162">
    <property type="entry name" value="Ald_DH_N"/>
</dbReference>
<keyword evidence="1" id="KW-0812">Transmembrane</keyword>
<dbReference type="Pfam" id="PF00171">
    <property type="entry name" value="Aldedh"/>
    <property type="match status" value="1"/>
</dbReference>
<reference evidence="4 5" key="1">
    <citation type="submission" date="2023-08" db="EMBL/GenBank/DDBJ databases">
        <title>Black Yeasts Isolated from many extreme environments.</title>
        <authorList>
            <person name="Coleine C."/>
            <person name="Stajich J.E."/>
            <person name="Selbmann L."/>
        </authorList>
    </citation>
    <scope>NUCLEOTIDE SEQUENCE [LARGE SCALE GENOMIC DNA]</scope>
    <source>
        <strain evidence="4 5">CCFEE 5910</strain>
    </source>
</reference>
<organism evidence="4 5">
    <name type="scientific">Lithohypha guttulata</name>
    <dbReference type="NCBI Taxonomy" id="1690604"/>
    <lineage>
        <taxon>Eukaryota</taxon>
        <taxon>Fungi</taxon>
        <taxon>Dikarya</taxon>
        <taxon>Ascomycota</taxon>
        <taxon>Pezizomycotina</taxon>
        <taxon>Eurotiomycetes</taxon>
        <taxon>Chaetothyriomycetidae</taxon>
        <taxon>Chaetothyriales</taxon>
        <taxon>Trichomeriaceae</taxon>
        <taxon>Lithohypha</taxon>
    </lineage>
</organism>
<sequence>MSQENLPNGLPKVHRFITDHNPSGQAVFSTQIQEEEPWQDIEGIANFALAYTTDKYPVTFNSNRDIDSYKSFLNNKPGLVINGGTVLRMVDVPPASLSPMHRTVSLDYGVVLEGEICLELDSGEKRLMKRGDISIQRGTNHAWRNMSDTQWARMLYVLQEAAPIEIEGKKLGEDYDDPRRGFNNDSDSTKELNPVYCITLILSRTHHITGSSYLLSRAAFRQHIQTMDEHIKAIRASIIDGAAVTPRYRERQLASLHEALLASRAALSKLLVDEASLSMDEAAAQFLLTAKAIKTYHLSVNPKHCLEAEYRLANGKDNSTRRIPYGCAYIIPSSRDQLYSTLVPVAAAIAAGNCVVVELQQRMMKVGPFLRELLLGALSHQTFAAVDKMPFDESFRSKHCIEVDGREDLNALTTTRRISTNSHRVSAIVDRSADIEHAAKECIKARFDFGCQSAYAPDVVLVNEFSVKAFCVAATESAVQQLASRVDGMVDSKQNSLLRGRSLAASLQKKLDRSSAEVLVSGCRGTVVLLKDRDSDLLSEKLDSPLLLIVPVSSMDDAINFLEGDGTSLRASYFFCAPAAAKYMSQFISSAVSVVNRIPNELLIGPPAPSGHAISIQPRYTTDMFSIAQPEFIEVSELSKSLSVLVSQDSKLNEKRKAEEGLEVALDRVKEAMGPPIGFFEQGLLFGLGCVLVSAITAGVLSVKYGGPPVLAKLRAR</sequence>
<name>A0AAN7Y6C3_9EURO</name>
<dbReference type="Gene3D" id="3.40.605.10">
    <property type="entry name" value="Aldehyde Dehydrogenase, Chain A, domain 1"/>
    <property type="match status" value="1"/>
</dbReference>
<feature type="domain" description="Cupin type-2" evidence="3">
    <location>
        <begin position="89"/>
        <end position="157"/>
    </location>
</feature>
<dbReference type="SUPFAM" id="SSF51182">
    <property type="entry name" value="RmlC-like cupins"/>
    <property type="match status" value="1"/>
</dbReference>
<evidence type="ECO:0000313" key="4">
    <source>
        <dbReference type="EMBL" id="KAK5085136.1"/>
    </source>
</evidence>
<evidence type="ECO:0000259" key="2">
    <source>
        <dbReference type="Pfam" id="PF00171"/>
    </source>
</evidence>
<dbReference type="SUPFAM" id="SSF53720">
    <property type="entry name" value="ALDH-like"/>
    <property type="match status" value="1"/>
</dbReference>